<accession>A0A5P8W085</accession>
<evidence type="ECO:0000256" key="2">
    <source>
        <dbReference type="ARBA" id="ARBA00022525"/>
    </source>
</evidence>
<dbReference type="KEGG" id="nsh:GXM_02926"/>
<evidence type="ECO:0000256" key="3">
    <source>
        <dbReference type="SAM" id="MobiDB-lite"/>
    </source>
</evidence>
<sequence>MATINGTNRPDNLSGVVDSFFNFPNILNADIINGFDGNDTIKGGSNNDTINGGNNDDLIDGGDGNDSLIGGAGNDTIDGGFGGFRLNNNNNTINGGLGNDSLIGAAGNDTINGEKGNDTIDGRDGDDLIDGGDGDDLIDGGDGNDSLIGGAGNDTIDGGFGGFRLNNNNNTVNGGLGNDSLIGAAGNDTINGGTGNDRLIGDTGTDLLTGGLGNDVFKFNSVSESQPGVLRDAIADFVGNGNSPGDQIDLSTFEGNQAFTFIGASAFSAPGQVRYSGGILQANIDRNLSADFEIQLVGAPQLVVSDIIFSATDDNSDSDNNSSSIMPSGTSDGRSPTGSFSSSGASDKNGSIFTSSFDNNINYIIKSGSGNDTINAGGTGNDTIDGGSGNDTINGGRGNDILTGGTGTDRLTGGAGNDVFKFNSVLESQPGVLRDAIADFVGNGNLPGDRIDLSTIDANSNIGGNQAFTYIGSSAFFAVGQVRYSGGILQGNTAGNLSPEFEVQLTGTPQLVASDIIV</sequence>
<dbReference type="InterPro" id="IPR018511">
    <property type="entry name" value="Hemolysin-typ_Ca-bd_CS"/>
</dbReference>
<organism evidence="4 5">
    <name type="scientific">Nostoc sphaeroides CCNUC1</name>
    <dbReference type="NCBI Taxonomy" id="2653204"/>
    <lineage>
        <taxon>Bacteria</taxon>
        <taxon>Bacillati</taxon>
        <taxon>Cyanobacteriota</taxon>
        <taxon>Cyanophyceae</taxon>
        <taxon>Nostocales</taxon>
        <taxon>Nostocaceae</taxon>
        <taxon>Nostoc</taxon>
    </lineage>
</organism>
<proteinExistence type="predicted"/>
<reference evidence="4 5" key="1">
    <citation type="submission" date="2019-10" db="EMBL/GenBank/DDBJ databases">
        <title>Genomic and transcriptomic insights into the perfect genentic adaptation of a filamentous nitrogen-fixing cyanobacterium to rice fields.</title>
        <authorList>
            <person name="Chen Z."/>
        </authorList>
    </citation>
    <scope>NUCLEOTIDE SEQUENCE [LARGE SCALE GENOMIC DNA]</scope>
    <source>
        <strain evidence="4">CCNUC1</strain>
    </source>
</reference>
<dbReference type="SUPFAM" id="SSF51120">
    <property type="entry name" value="beta-Roll"/>
    <property type="match status" value="4"/>
</dbReference>
<dbReference type="InterPro" id="IPR001343">
    <property type="entry name" value="Hemolysn_Ca-bd"/>
</dbReference>
<dbReference type="PRINTS" id="PR00313">
    <property type="entry name" value="CABNDNGRPT"/>
</dbReference>
<comment type="subcellular location">
    <subcellularLocation>
        <location evidence="1">Secreted</location>
    </subcellularLocation>
</comment>
<evidence type="ECO:0000313" key="4">
    <source>
        <dbReference type="EMBL" id="QFS45449.1"/>
    </source>
</evidence>
<dbReference type="EMBL" id="CP045226">
    <property type="protein sequence ID" value="QFS45449.1"/>
    <property type="molecule type" value="Genomic_DNA"/>
</dbReference>
<gene>
    <name evidence="4" type="ORF">GXM_02926</name>
</gene>
<dbReference type="GO" id="GO:0005576">
    <property type="term" value="C:extracellular region"/>
    <property type="evidence" value="ECO:0007669"/>
    <property type="project" value="UniProtKB-SubCell"/>
</dbReference>
<protein>
    <submittedName>
        <fullName evidence="4">Calcium-binding protein</fullName>
    </submittedName>
</protein>
<keyword evidence="5" id="KW-1185">Reference proteome</keyword>
<dbReference type="PROSITE" id="PS00330">
    <property type="entry name" value="HEMOLYSIN_CALCIUM"/>
    <property type="match status" value="9"/>
</dbReference>
<keyword evidence="2" id="KW-0964">Secreted</keyword>
<dbReference type="InterPro" id="IPR011049">
    <property type="entry name" value="Serralysin-like_metalloprot_C"/>
</dbReference>
<dbReference type="Gene3D" id="2.150.10.10">
    <property type="entry name" value="Serralysin-like metalloprotease, C-terminal"/>
    <property type="match status" value="5"/>
</dbReference>
<dbReference type="Pfam" id="PF00353">
    <property type="entry name" value="HemolysinCabind"/>
    <property type="match status" value="5"/>
</dbReference>
<dbReference type="PANTHER" id="PTHR38340:SF1">
    <property type="entry name" value="S-LAYER PROTEIN"/>
    <property type="match status" value="1"/>
</dbReference>
<dbReference type="Proteomes" id="UP000326678">
    <property type="component" value="Chromosome Gxm1"/>
</dbReference>
<dbReference type="AlphaFoldDB" id="A0A5P8W085"/>
<dbReference type="PANTHER" id="PTHR38340">
    <property type="entry name" value="S-LAYER PROTEIN"/>
    <property type="match status" value="1"/>
</dbReference>
<evidence type="ECO:0000313" key="5">
    <source>
        <dbReference type="Proteomes" id="UP000326678"/>
    </source>
</evidence>
<dbReference type="InterPro" id="IPR050557">
    <property type="entry name" value="RTX_toxin/Mannuronan_C5-epim"/>
</dbReference>
<dbReference type="GO" id="GO:0005509">
    <property type="term" value="F:calcium ion binding"/>
    <property type="evidence" value="ECO:0007669"/>
    <property type="project" value="InterPro"/>
</dbReference>
<evidence type="ECO:0000256" key="1">
    <source>
        <dbReference type="ARBA" id="ARBA00004613"/>
    </source>
</evidence>
<dbReference type="RefSeq" id="WP_152589078.1">
    <property type="nucleotide sequence ID" value="NZ_CP045226.1"/>
</dbReference>
<name>A0A5P8W085_9NOSO</name>
<feature type="region of interest" description="Disordered" evidence="3">
    <location>
        <begin position="379"/>
        <end position="408"/>
    </location>
</feature>
<feature type="region of interest" description="Disordered" evidence="3">
    <location>
        <begin position="313"/>
        <end position="346"/>
    </location>
</feature>
<feature type="compositionally biased region" description="Low complexity" evidence="3">
    <location>
        <begin position="331"/>
        <end position="346"/>
    </location>
</feature>